<dbReference type="AlphaFoldDB" id="A0A158JYD1"/>
<reference evidence="3" key="1">
    <citation type="submission" date="2016-01" db="EMBL/GenBank/DDBJ databases">
        <authorList>
            <person name="Peeters C."/>
        </authorList>
    </citation>
    <scope>NUCLEOTIDE SEQUENCE [LARGE SCALE GENOMIC DNA]</scope>
    <source>
        <strain evidence="3">LMG 29317</strain>
    </source>
</reference>
<dbReference type="Gene3D" id="3.10.20.440">
    <property type="entry name" value="2Fe-2S iron-sulphur cluster binding domain, sarcosine oxidase, alpha subunit, N-terminal domain"/>
    <property type="match status" value="1"/>
</dbReference>
<comment type="caution">
    <text evidence="3">The sequence shown here is derived from an EMBL/GenBank/DDBJ whole genome shotgun (WGS) entry which is preliminary data.</text>
</comment>
<keyword evidence="1" id="KW-0560">Oxidoreductase</keyword>
<keyword evidence="4" id="KW-1185">Reference proteome</keyword>
<gene>
    <name evidence="3" type="ORF">AWB74_04496</name>
</gene>
<protein>
    <submittedName>
        <fullName evidence="3">NAD(FAD)-dependent dehydrogenase</fullName>
    </submittedName>
</protein>
<dbReference type="InterPro" id="IPR042204">
    <property type="entry name" value="2Fe-2S-bd_N"/>
</dbReference>
<dbReference type="EMBL" id="FCOM02000021">
    <property type="protein sequence ID" value="SAL73483.1"/>
    <property type="molecule type" value="Genomic_DNA"/>
</dbReference>
<proteinExistence type="predicted"/>
<evidence type="ECO:0000256" key="1">
    <source>
        <dbReference type="ARBA" id="ARBA00023002"/>
    </source>
</evidence>
<name>A0A158JYD1_9BURK</name>
<dbReference type="GO" id="GO:0016491">
    <property type="term" value="F:oxidoreductase activity"/>
    <property type="evidence" value="ECO:0007669"/>
    <property type="project" value="UniProtKB-KW"/>
</dbReference>
<dbReference type="InterPro" id="IPR001041">
    <property type="entry name" value="2Fe-2S_ferredoxin-type"/>
</dbReference>
<evidence type="ECO:0000313" key="4">
    <source>
        <dbReference type="Proteomes" id="UP000055019"/>
    </source>
</evidence>
<organism evidence="3 4">
    <name type="scientific">Caballeronia arvi</name>
    <dbReference type="NCBI Taxonomy" id="1777135"/>
    <lineage>
        <taxon>Bacteria</taxon>
        <taxon>Pseudomonadati</taxon>
        <taxon>Pseudomonadota</taxon>
        <taxon>Betaproteobacteria</taxon>
        <taxon>Burkholderiales</taxon>
        <taxon>Burkholderiaceae</taxon>
        <taxon>Caballeronia</taxon>
    </lineage>
</organism>
<dbReference type="GO" id="GO:0051536">
    <property type="term" value="F:iron-sulfur cluster binding"/>
    <property type="evidence" value="ECO:0007669"/>
    <property type="project" value="InterPro"/>
</dbReference>
<evidence type="ECO:0000259" key="2">
    <source>
        <dbReference type="PROSITE" id="PS51085"/>
    </source>
</evidence>
<dbReference type="SUPFAM" id="SSF54292">
    <property type="entry name" value="2Fe-2S ferredoxin-like"/>
    <property type="match status" value="1"/>
</dbReference>
<dbReference type="Proteomes" id="UP000055019">
    <property type="component" value="Unassembled WGS sequence"/>
</dbReference>
<feature type="domain" description="2Fe-2S ferredoxin-type" evidence="2">
    <location>
        <begin position="14"/>
        <end position="96"/>
    </location>
</feature>
<dbReference type="InterPro" id="IPR036010">
    <property type="entry name" value="2Fe-2S_ferredoxin-like_sf"/>
</dbReference>
<dbReference type="RefSeq" id="WP_061148929.1">
    <property type="nucleotide sequence ID" value="NZ_FCOM02000021.1"/>
</dbReference>
<evidence type="ECO:0000313" key="3">
    <source>
        <dbReference type="EMBL" id="SAL73483.1"/>
    </source>
</evidence>
<dbReference type="PROSITE" id="PS51085">
    <property type="entry name" value="2FE2S_FER_2"/>
    <property type="match status" value="1"/>
</dbReference>
<sequence>MSKVRMINGIDAGPAIEFSFDGQDLTAFPGESIASALMRAGIAAHRIGWRRSEPRGYYCGMGLCWECAVQVDGEGVVRGCGYPVKAGMQVKAADGDIE</sequence>
<dbReference type="OrthoDB" id="573392at2"/>
<dbReference type="Pfam" id="PF13510">
    <property type="entry name" value="Fer2_4"/>
    <property type="match status" value="1"/>
</dbReference>
<accession>A0A158JYD1</accession>